<comment type="subcellular location">
    <subcellularLocation>
        <location evidence="1">Nucleus</location>
    </subcellularLocation>
</comment>
<protein>
    <recommendedName>
        <fullName evidence="7">BZIP domain-containing protein</fullName>
    </recommendedName>
</protein>
<dbReference type="SUPFAM" id="SSF57959">
    <property type="entry name" value="Leucine zipper domain"/>
    <property type="match status" value="1"/>
</dbReference>
<accession>A0AA35ZGD5</accession>
<name>A0AA35ZGD5_LACSI</name>
<proteinExistence type="predicted"/>
<dbReference type="SMART" id="SM00338">
    <property type="entry name" value="BRLZ"/>
    <property type="match status" value="1"/>
</dbReference>
<dbReference type="PANTHER" id="PTHR45764">
    <property type="entry name" value="BZIP TRANSCRIPTION FACTOR 44"/>
    <property type="match status" value="1"/>
</dbReference>
<dbReference type="PROSITE" id="PS50217">
    <property type="entry name" value="BZIP"/>
    <property type="match status" value="1"/>
</dbReference>
<keyword evidence="3" id="KW-0238">DNA-binding</keyword>
<dbReference type="FunFam" id="1.20.5.170:FF:000020">
    <property type="entry name" value="BZIP transcription factor"/>
    <property type="match status" value="1"/>
</dbReference>
<gene>
    <name evidence="8" type="ORF">LSALG_LOCUS30883</name>
</gene>
<evidence type="ECO:0000256" key="6">
    <source>
        <dbReference type="SAM" id="Coils"/>
    </source>
</evidence>
<keyword evidence="9" id="KW-1185">Reference proteome</keyword>
<dbReference type="EMBL" id="OX465082">
    <property type="protein sequence ID" value="CAI9291766.1"/>
    <property type="molecule type" value="Genomic_DNA"/>
</dbReference>
<keyword evidence="2" id="KW-0805">Transcription regulation</keyword>
<keyword evidence="4" id="KW-0804">Transcription</keyword>
<sequence length="144" mass="16651">MMTSCELNPVEIHEMLSLLESDLHFNSGSGSSDQPRLARMISNRESAKRSRQRKKRHLEELNNQLNQLRHTNQHLKNRLNWLLHQCPTLLKENHHLGYECILLQSKLSTLCQLLVNMHAVSISMNVNHLPDSCVSELYVTNFGL</sequence>
<dbReference type="GO" id="GO:0003700">
    <property type="term" value="F:DNA-binding transcription factor activity"/>
    <property type="evidence" value="ECO:0007669"/>
    <property type="project" value="InterPro"/>
</dbReference>
<dbReference type="GO" id="GO:0045893">
    <property type="term" value="P:positive regulation of DNA-templated transcription"/>
    <property type="evidence" value="ECO:0007669"/>
    <property type="project" value="TreeGrafter"/>
</dbReference>
<evidence type="ECO:0000313" key="8">
    <source>
        <dbReference type="EMBL" id="CAI9291766.1"/>
    </source>
</evidence>
<keyword evidence="5" id="KW-0539">Nucleus</keyword>
<evidence type="ECO:0000313" key="9">
    <source>
        <dbReference type="Proteomes" id="UP001177003"/>
    </source>
</evidence>
<evidence type="ECO:0000256" key="3">
    <source>
        <dbReference type="ARBA" id="ARBA00023125"/>
    </source>
</evidence>
<dbReference type="Proteomes" id="UP001177003">
    <property type="component" value="Chromosome 6"/>
</dbReference>
<evidence type="ECO:0000259" key="7">
    <source>
        <dbReference type="PROSITE" id="PS50217"/>
    </source>
</evidence>
<dbReference type="GO" id="GO:0046982">
    <property type="term" value="F:protein heterodimerization activity"/>
    <property type="evidence" value="ECO:0007669"/>
    <property type="project" value="UniProtKB-ARBA"/>
</dbReference>
<evidence type="ECO:0000256" key="1">
    <source>
        <dbReference type="ARBA" id="ARBA00004123"/>
    </source>
</evidence>
<dbReference type="InterPro" id="IPR046347">
    <property type="entry name" value="bZIP_sf"/>
</dbReference>
<dbReference type="PANTHER" id="PTHR45764:SF52">
    <property type="entry name" value="BASIC LEUCINE ZIPPER 4"/>
    <property type="match status" value="1"/>
</dbReference>
<dbReference type="Pfam" id="PF00170">
    <property type="entry name" value="bZIP_1"/>
    <property type="match status" value="1"/>
</dbReference>
<dbReference type="Gene3D" id="1.20.5.170">
    <property type="match status" value="1"/>
</dbReference>
<evidence type="ECO:0000256" key="4">
    <source>
        <dbReference type="ARBA" id="ARBA00023163"/>
    </source>
</evidence>
<dbReference type="CDD" id="cd14702">
    <property type="entry name" value="bZIP_plant_GBF1"/>
    <property type="match status" value="1"/>
</dbReference>
<feature type="domain" description="BZIP" evidence="7">
    <location>
        <begin position="33"/>
        <end position="96"/>
    </location>
</feature>
<dbReference type="InterPro" id="IPR045314">
    <property type="entry name" value="bZIP_plant_GBF1"/>
</dbReference>
<evidence type="ECO:0000256" key="2">
    <source>
        <dbReference type="ARBA" id="ARBA00023015"/>
    </source>
</evidence>
<dbReference type="GO" id="GO:0005634">
    <property type="term" value="C:nucleus"/>
    <property type="evidence" value="ECO:0007669"/>
    <property type="project" value="UniProtKB-SubCell"/>
</dbReference>
<organism evidence="8 9">
    <name type="scientific">Lactuca saligna</name>
    <name type="common">Willowleaf lettuce</name>
    <dbReference type="NCBI Taxonomy" id="75948"/>
    <lineage>
        <taxon>Eukaryota</taxon>
        <taxon>Viridiplantae</taxon>
        <taxon>Streptophyta</taxon>
        <taxon>Embryophyta</taxon>
        <taxon>Tracheophyta</taxon>
        <taxon>Spermatophyta</taxon>
        <taxon>Magnoliopsida</taxon>
        <taxon>eudicotyledons</taxon>
        <taxon>Gunneridae</taxon>
        <taxon>Pentapetalae</taxon>
        <taxon>asterids</taxon>
        <taxon>campanulids</taxon>
        <taxon>Asterales</taxon>
        <taxon>Asteraceae</taxon>
        <taxon>Cichorioideae</taxon>
        <taxon>Cichorieae</taxon>
        <taxon>Lactucinae</taxon>
        <taxon>Lactuca</taxon>
    </lineage>
</organism>
<keyword evidence="6" id="KW-0175">Coiled coil</keyword>
<dbReference type="GO" id="GO:0000976">
    <property type="term" value="F:transcription cis-regulatory region binding"/>
    <property type="evidence" value="ECO:0007669"/>
    <property type="project" value="TreeGrafter"/>
</dbReference>
<dbReference type="AlphaFoldDB" id="A0AA35ZGD5"/>
<dbReference type="PROSITE" id="PS00036">
    <property type="entry name" value="BZIP_BASIC"/>
    <property type="match status" value="1"/>
</dbReference>
<dbReference type="InterPro" id="IPR004827">
    <property type="entry name" value="bZIP"/>
</dbReference>
<evidence type="ECO:0000256" key="5">
    <source>
        <dbReference type="ARBA" id="ARBA00023242"/>
    </source>
</evidence>
<reference evidence="8" key="1">
    <citation type="submission" date="2023-04" db="EMBL/GenBank/DDBJ databases">
        <authorList>
            <person name="Vijverberg K."/>
            <person name="Xiong W."/>
            <person name="Schranz E."/>
        </authorList>
    </citation>
    <scope>NUCLEOTIDE SEQUENCE</scope>
</reference>
<feature type="coiled-coil region" evidence="6">
    <location>
        <begin position="44"/>
        <end position="78"/>
    </location>
</feature>